<reference evidence="1 2" key="1">
    <citation type="submission" date="2016-06" db="EMBL/GenBank/DDBJ databases">
        <authorList>
            <person name="Kjaerup R.B."/>
            <person name="Dalgaard T.S."/>
            <person name="Juul-Madsen H.R."/>
        </authorList>
    </citation>
    <scope>NUCLEOTIDE SEQUENCE [LARGE SCALE GENOMIC DNA]</scope>
    <source>
        <strain evidence="1 2">1127319.6</strain>
    </source>
</reference>
<dbReference type="OrthoDB" id="9976883at2"/>
<proteinExistence type="predicted"/>
<dbReference type="RefSeq" id="WP_064982459.1">
    <property type="nucleotide sequence ID" value="NZ_LZLC01000160.1"/>
</dbReference>
<protein>
    <submittedName>
        <fullName evidence="1">Uncharacterized protein</fullName>
    </submittedName>
</protein>
<accession>A0A1A3GWT4</accession>
<evidence type="ECO:0000313" key="2">
    <source>
        <dbReference type="Proteomes" id="UP000093898"/>
    </source>
</evidence>
<gene>
    <name evidence="1" type="ORF">A5630_25375</name>
</gene>
<organism evidence="1 2">
    <name type="scientific">Mycolicibacterium mucogenicum</name>
    <name type="common">Mycobacterium mucogenicum</name>
    <dbReference type="NCBI Taxonomy" id="56689"/>
    <lineage>
        <taxon>Bacteria</taxon>
        <taxon>Bacillati</taxon>
        <taxon>Actinomycetota</taxon>
        <taxon>Actinomycetes</taxon>
        <taxon>Mycobacteriales</taxon>
        <taxon>Mycobacteriaceae</taxon>
        <taxon>Mycolicibacterium</taxon>
    </lineage>
</organism>
<evidence type="ECO:0000313" key="1">
    <source>
        <dbReference type="EMBL" id="OBJ40285.1"/>
    </source>
</evidence>
<name>A0A1A3GWT4_MYCMU</name>
<dbReference type="EMBL" id="LZLC01000160">
    <property type="protein sequence ID" value="OBJ40285.1"/>
    <property type="molecule type" value="Genomic_DNA"/>
</dbReference>
<dbReference type="Proteomes" id="UP000093898">
    <property type="component" value="Unassembled WGS sequence"/>
</dbReference>
<comment type="caution">
    <text evidence="1">The sequence shown here is derived from an EMBL/GenBank/DDBJ whole genome shotgun (WGS) entry which is preliminary data.</text>
</comment>
<dbReference type="AlphaFoldDB" id="A0A1A3GWT4"/>
<sequence length="83" mass="9397">MATFRDSLNESVKAYLVKKGVDDIRDIDSVEEETHYGGGCETCSWEETVVTVRYIDTDGALKYETIWSTFGELIKELVAGWPE</sequence>